<name>A0AAU9U6N7_EUPED</name>
<protein>
    <submittedName>
        <fullName evidence="1">Uncharacterized protein</fullName>
    </submittedName>
</protein>
<sequence length="158" mass="19305">MEMSIFTTYLQYNYFICRLQFHQKTVNAVFRPFPYLHTPWWDEECSYLIRERTEAERAYTLSMSKESFIKYQRINAKIKRLFPKKKKLSWIKFYESLSPRFPARIVWSNLKKCRRSLNYNDPLSNNPSDWLNNFVDKLGPPFALFHDCFFYFLASIYI</sequence>
<proteinExistence type="predicted"/>
<evidence type="ECO:0000313" key="1">
    <source>
        <dbReference type="EMBL" id="CAH2093618.1"/>
    </source>
</evidence>
<evidence type="ECO:0000313" key="2">
    <source>
        <dbReference type="Proteomes" id="UP001153954"/>
    </source>
</evidence>
<reference evidence="1" key="1">
    <citation type="submission" date="2022-03" db="EMBL/GenBank/DDBJ databases">
        <authorList>
            <person name="Tunstrom K."/>
        </authorList>
    </citation>
    <scope>NUCLEOTIDE SEQUENCE</scope>
</reference>
<dbReference type="AlphaFoldDB" id="A0AAU9U6N7"/>
<comment type="caution">
    <text evidence="1">The sequence shown here is derived from an EMBL/GenBank/DDBJ whole genome shotgun (WGS) entry which is preliminary data.</text>
</comment>
<dbReference type="EMBL" id="CAKOGL010000013">
    <property type="protein sequence ID" value="CAH2093618.1"/>
    <property type="molecule type" value="Genomic_DNA"/>
</dbReference>
<gene>
    <name evidence="1" type="ORF">EEDITHA_LOCUS9269</name>
</gene>
<accession>A0AAU9U6N7</accession>
<dbReference type="Proteomes" id="UP001153954">
    <property type="component" value="Unassembled WGS sequence"/>
</dbReference>
<organism evidence="1 2">
    <name type="scientific">Euphydryas editha</name>
    <name type="common">Edith's checkerspot</name>
    <dbReference type="NCBI Taxonomy" id="104508"/>
    <lineage>
        <taxon>Eukaryota</taxon>
        <taxon>Metazoa</taxon>
        <taxon>Ecdysozoa</taxon>
        <taxon>Arthropoda</taxon>
        <taxon>Hexapoda</taxon>
        <taxon>Insecta</taxon>
        <taxon>Pterygota</taxon>
        <taxon>Neoptera</taxon>
        <taxon>Endopterygota</taxon>
        <taxon>Lepidoptera</taxon>
        <taxon>Glossata</taxon>
        <taxon>Ditrysia</taxon>
        <taxon>Papilionoidea</taxon>
        <taxon>Nymphalidae</taxon>
        <taxon>Nymphalinae</taxon>
        <taxon>Euphydryas</taxon>
    </lineage>
</organism>
<keyword evidence="2" id="KW-1185">Reference proteome</keyword>